<keyword evidence="2" id="KW-1133">Transmembrane helix</keyword>
<dbReference type="OrthoDB" id="8479889at2"/>
<evidence type="ECO:0000313" key="3">
    <source>
        <dbReference type="EMBL" id="APT91003.1"/>
    </source>
</evidence>
<gene>
    <name evidence="3" type="ORF">CSPHI_08085</name>
</gene>
<keyword evidence="2" id="KW-0472">Membrane</keyword>
<keyword evidence="2" id="KW-0812">Transmembrane</keyword>
<name>A0A1L7CYY6_9CORY</name>
<dbReference type="KEGG" id="csph:CSPHI_08085"/>
<feature type="compositionally biased region" description="Basic and acidic residues" evidence="1">
    <location>
        <begin position="251"/>
        <end position="260"/>
    </location>
</feature>
<evidence type="ECO:0000256" key="2">
    <source>
        <dbReference type="SAM" id="Phobius"/>
    </source>
</evidence>
<evidence type="ECO:0000256" key="1">
    <source>
        <dbReference type="SAM" id="MobiDB-lite"/>
    </source>
</evidence>
<dbReference type="RefSeq" id="WP_075692305.1">
    <property type="nucleotide sequence ID" value="NZ_CP009248.1"/>
</dbReference>
<dbReference type="Pfam" id="PF13829">
    <property type="entry name" value="DUF4191"/>
    <property type="match status" value="1"/>
</dbReference>
<dbReference type="AlphaFoldDB" id="A0A1L7CYY6"/>
<dbReference type="EMBL" id="CP009248">
    <property type="protein sequence ID" value="APT91003.1"/>
    <property type="molecule type" value="Genomic_DNA"/>
</dbReference>
<keyword evidence="4" id="KW-1185">Reference proteome</keyword>
<evidence type="ECO:0000313" key="4">
    <source>
        <dbReference type="Proteomes" id="UP000185469"/>
    </source>
</evidence>
<sequence>MAKNDDVKAFKKAQRQAKRAQRKQTWGQMWQAFKLLKGRDKKLIPLMALGFFGPILVLLLIGLALGGIWVWFLPLLGIMIGATVAMWIFSTRLQNSFYAEAEGQAGAAAWALDNMRSGVGMIWHVKTGVVANQHMDAVHRVVGNPGIVLVGEGDEQRVRAMMAREKRTLARIVGETPIYEVMSGSAEGQVPAKRLQRELLRFPRNYNKDEATAIDRKLRTMDANRDARAGLPKGPMPKGASTAGMNRRARRAAERKQRRG</sequence>
<organism evidence="3 4">
    <name type="scientific">Corynebacterium sphenisci DSM 44792</name>
    <dbReference type="NCBI Taxonomy" id="1437874"/>
    <lineage>
        <taxon>Bacteria</taxon>
        <taxon>Bacillati</taxon>
        <taxon>Actinomycetota</taxon>
        <taxon>Actinomycetes</taxon>
        <taxon>Mycobacteriales</taxon>
        <taxon>Corynebacteriaceae</taxon>
        <taxon>Corynebacterium</taxon>
    </lineage>
</organism>
<feature type="transmembrane region" description="Helical" evidence="2">
    <location>
        <begin position="43"/>
        <end position="62"/>
    </location>
</feature>
<protein>
    <submittedName>
        <fullName evidence="3">Membrane protein</fullName>
    </submittedName>
</protein>
<feature type="transmembrane region" description="Helical" evidence="2">
    <location>
        <begin position="68"/>
        <end position="89"/>
    </location>
</feature>
<accession>A0A1L7CYY6</accession>
<feature type="region of interest" description="Disordered" evidence="1">
    <location>
        <begin position="222"/>
        <end position="260"/>
    </location>
</feature>
<reference evidence="3 4" key="1">
    <citation type="submission" date="2014-08" db="EMBL/GenBank/DDBJ databases">
        <title>Complete genome sequence of Corynebacterium sphenisci CECT 5990(T) (=DSM 44792(T)), isolated from healthy wild penguins.</title>
        <authorList>
            <person name="Ruckert C."/>
            <person name="Albersmeier A."/>
            <person name="Winkler A."/>
            <person name="Kalinowski J."/>
        </authorList>
    </citation>
    <scope>NUCLEOTIDE SEQUENCE [LARGE SCALE GENOMIC DNA]</scope>
    <source>
        <strain evidence="3 4">DSM 44792</strain>
    </source>
</reference>
<dbReference type="Proteomes" id="UP000185469">
    <property type="component" value="Chromosome"/>
</dbReference>
<dbReference type="InterPro" id="IPR025445">
    <property type="entry name" value="DUF4191"/>
</dbReference>
<dbReference type="STRING" id="1437874.CSPHI_08085"/>
<proteinExistence type="predicted"/>